<keyword evidence="10 12" id="KW-0503">Monooxygenase</keyword>
<evidence type="ECO:0000256" key="9">
    <source>
        <dbReference type="ARBA" id="ARBA00023004"/>
    </source>
</evidence>
<keyword evidence="15" id="KW-1185">Reference proteome</keyword>
<dbReference type="EMBL" id="JARPOI010000015">
    <property type="protein sequence ID" value="KAJ9153923.1"/>
    <property type="molecule type" value="Genomic_DNA"/>
</dbReference>
<dbReference type="InterPro" id="IPR002401">
    <property type="entry name" value="Cyt_P450_E_grp-I"/>
</dbReference>
<evidence type="ECO:0000256" key="12">
    <source>
        <dbReference type="RuleBase" id="RU000461"/>
    </source>
</evidence>
<evidence type="ECO:0000256" key="11">
    <source>
        <dbReference type="ARBA" id="ARBA00023136"/>
    </source>
</evidence>
<comment type="caution">
    <text evidence="14">The sequence shown here is derived from an EMBL/GenBank/DDBJ whole genome shotgun (WGS) entry which is preliminary data.</text>
</comment>
<evidence type="ECO:0000256" key="1">
    <source>
        <dbReference type="ARBA" id="ARBA00001971"/>
    </source>
</evidence>
<evidence type="ECO:0000256" key="2">
    <source>
        <dbReference type="ARBA" id="ARBA00004167"/>
    </source>
</evidence>
<proteinExistence type="inferred from homology"/>
<dbReference type="PRINTS" id="PR00463">
    <property type="entry name" value="EP450I"/>
</dbReference>
<dbReference type="Proteomes" id="UP001174677">
    <property type="component" value="Chromosome 15"/>
</dbReference>
<keyword evidence="5 13" id="KW-0812">Transmembrane</keyword>
<accession>A0ABQ9KZG2</accession>
<sequence>MEHQFLSFPIFFIFFIFILLVLRIRKKAKINNSSPNLPPGPWKLPLIGSMHHLVGSLPHHRLRDLAKKYGPLMHLQLGEVTNIVISSPETAKEVMKTHDVIFAQRPFLLAASIVGYDFSDIAFAPYGNYWRQMRKICTLELLTAKRVQSFRSIREEEISKLIRTLSSGAGSPINFSRMFNSLTYSVTSRAAFGKIWKGEEIFIPTVKKLIQLAGGFSLADIYPSIKLLHVISTVRPKLERLHQIADKILESIIYEHRARKAAAKSGADYEEEDFVDVLLNLQDRAGLEFPLTNDNIKGVILDMFIAGSETSSTTIEWAMSEMLKNPRVMEKAQAEVRQVFGVEGNIDEERLHELNYLKMVINETLRLHPPIPLLLPRECRENCVINGYGIPVKSKVIVNAWAIGRDPNYWIEAERFYPERFLNSSIDYKGTNFEFIPFGAGRRICPGILFGIANVELPLAQLLYYFDWKLPAGLTPENLDMVEVFGAVVKRKNDLHLIPIPHFPPPVD</sequence>
<keyword evidence="8 12" id="KW-0560">Oxidoreductase</keyword>
<dbReference type="PANTHER" id="PTHR47953">
    <property type="entry name" value="OS08G0105600 PROTEIN"/>
    <property type="match status" value="1"/>
</dbReference>
<reference evidence="14 15" key="1">
    <citation type="journal article" date="2023" name="Plant Biotechnol. J.">
        <title>Chromosome-level wild Hevea brasiliensis genome provides new tools for genomic-assisted breeding and valuable loci to elevate rubber yield.</title>
        <authorList>
            <person name="Cheng H."/>
            <person name="Song X."/>
            <person name="Hu Y."/>
            <person name="Wu T."/>
            <person name="Yang Q."/>
            <person name="An Z."/>
            <person name="Feng S."/>
            <person name="Deng Z."/>
            <person name="Wu W."/>
            <person name="Zeng X."/>
            <person name="Tu M."/>
            <person name="Wang X."/>
            <person name="Huang H."/>
        </authorList>
    </citation>
    <scope>NUCLEOTIDE SEQUENCE [LARGE SCALE GENOMIC DNA]</scope>
    <source>
        <strain evidence="14">MT/VB/25A 57/8</strain>
    </source>
</reference>
<evidence type="ECO:0000256" key="8">
    <source>
        <dbReference type="ARBA" id="ARBA00023002"/>
    </source>
</evidence>
<keyword evidence="4 12" id="KW-0349">Heme</keyword>
<dbReference type="PANTHER" id="PTHR47953:SF19">
    <property type="entry name" value="OS06G0641600 PROTEIN"/>
    <property type="match status" value="1"/>
</dbReference>
<dbReference type="InterPro" id="IPR052306">
    <property type="entry name" value="CYP450_71D"/>
</dbReference>
<gene>
    <name evidence="14" type="ORF">P3X46_027311</name>
</gene>
<evidence type="ECO:0008006" key="16">
    <source>
        <dbReference type="Google" id="ProtNLM"/>
    </source>
</evidence>
<keyword evidence="11 13" id="KW-0472">Membrane</keyword>
<name>A0ABQ9KZG2_HEVBR</name>
<evidence type="ECO:0000256" key="7">
    <source>
        <dbReference type="ARBA" id="ARBA00022989"/>
    </source>
</evidence>
<evidence type="ECO:0000256" key="10">
    <source>
        <dbReference type="ARBA" id="ARBA00023033"/>
    </source>
</evidence>
<evidence type="ECO:0000256" key="5">
    <source>
        <dbReference type="ARBA" id="ARBA00022692"/>
    </source>
</evidence>
<dbReference type="SUPFAM" id="SSF48264">
    <property type="entry name" value="Cytochrome P450"/>
    <property type="match status" value="1"/>
</dbReference>
<dbReference type="InterPro" id="IPR001128">
    <property type="entry name" value="Cyt_P450"/>
</dbReference>
<protein>
    <recommendedName>
        <fullName evidence="16">Cytochrome P450</fullName>
    </recommendedName>
</protein>
<evidence type="ECO:0000313" key="15">
    <source>
        <dbReference type="Proteomes" id="UP001174677"/>
    </source>
</evidence>
<dbReference type="PRINTS" id="PR00385">
    <property type="entry name" value="P450"/>
</dbReference>
<comment type="subcellular location">
    <subcellularLocation>
        <location evidence="2">Membrane</location>
        <topology evidence="2">Single-pass membrane protein</topology>
    </subcellularLocation>
</comment>
<dbReference type="InterPro" id="IPR036396">
    <property type="entry name" value="Cyt_P450_sf"/>
</dbReference>
<comment type="cofactor">
    <cofactor evidence="1">
        <name>heme</name>
        <dbReference type="ChEBI" id="CHEBI:30413"/>
    </cofactor>
</comment>
<comment type="similarity">
    <text evidence="3 12">Belongs to the cytochrome P450 family.</text>
</comment>
<dbReference type="PROSITE" id="PS00086">
    <property type="entry name" value="CYTOCHROME_P450"/>
    <property type="match status" value="1"/>
</dbReference>
<evidence type="ECO:0000256" key="13">
    <source>
        <dbReference type="SAM" id="Phobius"/>
    </source>
</evidence>
<keyword evidence="6 12" id="KW-0479">Metal-binding</keyword>
<organism evidence="14 15">
    <name type="scientific">Hevea brasiliensis</name>
    <name type="common">Para rubber tree</name>
    <name type="synonym">Siphonia brasiliensis</name>
    <dbReference type="NCBI Taxonomy" id="3981"/>
    <lineage>
        <taxon>Eukaryota</taxon>
        <taxon>Viridiplantae</taxon>
        <taxon>Streptophyta</taxon>
        <taxon>Embryophyta</taxon>
        <taxon>Tracheophyta</taxon>
        <taxon>Spermatophyta</taxon>
        <taxon>Magnoliopsida</taxon>
        <taxon>eudicotyledons</taxon>
        <taxon>Gunneridae</taxon>
        <taxon>Pentapetalae</taxon>
        <taxon>rosids</taxon>
        <taxon>fabids</taxon>
        <taxon>Malpighiales</taxon>
        <taxon>Euphorbiaceae</taxon>
        <taxon>Crotonoideae</taxon>
        <taxon>Micrandreae</taxon>
        <taxon>Hevea</taxon>
    </lineage>
</organism>
<dbReference type="Gene3D" id="1.10.630.10">
    <property type="entry name" value="Cytochrome P450"/>
    <property type="match status" value="1"/>
</dbReference>
<feature type="transmembrane region" description="Helical" evidence="13">
    <location>
        <begin position="6"/>
        <end position="24"/>
    </location>
</feature>
<dbReference type="Pfam" id="PF00067">
    <property type="entry name" value="p450"/>
    <property type="match status" value="1"/>
</dbReference>
<keyword evidence="7 13" id="KW-1133">Transmembrane helix</keyword>
<evidence type="ECO:0000256" key="3">
    <source>
        <dbReference type="ARBA" id="ARBA00010617"/>
    </source>
</evidence>
<keyword evidence="9 12" id="KW-0408">Iron</keyword>
<evidence type="ECO:0000256" key="4">
    <source>
        <dbReference type="ARBA" id="ARBA00022617"/>
    </source>
</evidence>
<dbReference type="InterPro" id="IPR017972">
    <property type="entry name" value="Cyt_P450_CS"/>
</dbReference>
<evidence type="ECO:0000256" key="6">
    <source>
        <dbReference type="ARBA" id="ARBA00022723"/>
    </source>
</evidence>
<dbReference type="CDD" id="cd11072">
    <property type="entry name" value="CYP71-like"/>
    <property type="match status" value="1"/>
</dbReference>
<evidence type="ECO:0000313" key="14">
    <source>
        <dbReference type="EMBL" id="KAJ9153923.1"/>
    </source>
</evidence>